<evidence type="ECO:0000313" key="2">
    <source>
        <dbReference type="Proteomes" id="UP001626550"/>
    </source>
</evidence>
<dbReference type="EMBL" id="JBJKFK010003336">
    <property type="protein sequence ID" value="KAL3310006.1"/>
    <property type="molecule type" value="Genomic_DNA"/>
</dbReference>
<name>A0ABD2PR91_9PLAT</name>
<comment type="caution">
    <text evidence="1">The sequence shown here is derived from an EMBL/GenBank/DDBJ whole genome shotgun (WGS) entry which is preliminary data.</text>
</comment>
<organism evidence="1 2">
    <name type="scientific">Cichlidogyrus casuarinus</name>
    <dbReference type="NCBI Taxonomy" id="1844966"/>
    <lineage>
        <taxon>Eukaryota</taxon>
        <taxon>Metazoa</taxon>
        <taxon>Spiralia</taxon>
        <taxon>Lophotrochozoa</taxon>
        <taxon>Platyhelminthes</taxon>
        <taxon>Monogenea</taxon>
        <taxon>Monopisthocotylea</taxon>
        <taxon>Dactylogyridea</taxon>
        <taxon>Ancyrocephalidae</taxon>
        <taxon>Cichlidogyrus</taxon>
    </lineage>
</organism>
<keyword evidence="2" id="KW-1185">Reference proteome</keyword>
<gene>
    <name evidence="1" type="ORF">Ciccas_011436</name>
</gene>
<accession>A0ABD2PR91</accession>
<dbReference type="AlphaFoldDB" id="A0ABD2PR91"/>
<proteinExistence type="predicted"/>
<sequence>MLFPVSLAISTDLIKNEFTIKPNGGFKDVRDRALCSSIATRKWARPEDDPLWSKNPYAQQTIPLIADNALGSDPLVGYG</sequence>
<dbReference type="Proteomes" id="UP001626550">
    <property type="component" value="Unassembled WGS sequence"/>
</dbReference>
<protein>
    <submittedName>
        <fullName evidence="1">Uncharacterized protein</fullName>
    </submittedName>
</protein>
<reference evidence="1 2" key="1">
    <citation type="submission" date="2024-11" db="EMBL/GenBank/DDBJ databases">
        <title>Adaptive evolution of stress response genes in parasites aligns with host niche diversity.</title>
        <authorList>
            <person name="Hahn C."/>
            <person name="Resl P."/>
        </authorList>
    </citation>
    <scope>NUCLEOTIDE SEQUENCE [LARGE SCALE GENOMIC DNA]</scope>
    <source>
        <strain evidence="1">EGGRZ-B1_66</strain>
        <tissue evidence="1">Body</tissue>
    </source>
</reference>
<evidence type="ECO:0000313" key="1">
    <source>
        <dbReference type="EMBL" id="KAL3310006.1"/>
    </source>
</evidence>